<evidence type="ECO:0000313" key="7">
    <source>
        <dbReference type="EMBL" id="ANZ75280.1"/>
    </source>
</evidence>
<dbReference type="GO" id="GO:0003700">
    <property type="term" value="F:DNA-binding transcription factor activity"/>
    <property type="evidence" value="ECO:0007669"/>
    <property type="project" value="TreeGrafter"/>
</dbReference>
<keyword evidence="4" id="KW-0804">Transcription</keyword>
<feature type="compositionally biased region" description="Low complexity" evidence="5">
    <location>
        <begin position="387"/>
        <end position="398"/>
    </location>
</feature>
<dbReference type="EMBL" id="CP014585">
    <property type="protein sequence ID" value="ANZ75280.1"/>
    <property type="molecule type" value="Genomic_DNA"/>
</dbReference>
<dbReference type="Gene3D" id="3.10.260.10">
    <property type="entry name" value="Transcription regulator HTH, APSES-type DNA-binding domain"/>
    <property type="match status" value="1"/>
</dbReference>
<evidence type="ECO:0000256" key="2">
    <source>
        <dbReference type="ARBA" id="ARBA00023015"/>
    </source>
</evidence>
<evidence type="ECO:0000256" key="3">
    <source>
        <dbReference type="ARBA" id="ARBA00023125"/>
    </source>
</evidence>
<dbReference type="Proteomes" id="UP000094565">
    <property type="component" value="Chromosome 2"/>
</dbReference>
<evidence type="ECO:0000259" key="6">
    <source>
        <dbReference type="PROSITE" id="PS51299"/>
    </source>
</evidence>
<name>A0A1B2JB91_PICPA</name>
<dbReference type="Pfam" id="PF04383">
    <property type="entry name" value="KilA-N"/>
    <property type="match status" value="1"/>
</dbReference>
<gene>
    <name evidence="7" type="ORF">ATY40_BA7502964</name>
</gene>
<keyword evidence="2" id="KW-0805">Transcription regulation</keyword>
<keyword evidence="3" id="KW-0238">DNA-binding</keyword>
<evidence type="ECO:0000313" key="8">
    <source>
        <dbReference type="Proteomes" id="UP000094565"/>
    </source>
</evidence>
<comment type="similarity">
    <text evidence="1">Belongs to the EFG1/PHD1/stuA family.</text>
</comment>
<feature type="compositionally biased region" description="Polar residues" evidence="5">
    <location>
        <begin position="1"/>
        <end position="19"/>
    </location>
</feature>
<dbReference type="InterPro" id="IPR029790">
    <property type="entry name" value="EFG1/Phd1/StuA"/>
</dbReference>
<evidence type="ECO:0000256" key="5">
    <source>
        <dbReference type="SAM" id="MobiDB-lite"/>
    </source>
</evidence>
<dbReference type="GO" id="GO:0043565">
    <property type="term" value="F:sequence-specific DNA binding"/>
    <property type="evidence" value="ECO:0007669"/>
    <property type="project" value="TreeGrafter"/>
</dbReference>
<proteinExistence type="inferred from homology"/>
<feature type="domain" description="HTH APSES-type" evidence="6">
    <location>
        <begin position="142"/>
        <end position="248"/>
    </location>
</feature>
<organism evidence="7 8">
    <name type="scientific">Komagataella pastoris</name>
    <name type="common">Yeast</name>
    <name type="synonym">Pichia pastoris</name>
    <dbReference type="NCBI Taxonomy" id="4922"/>
    <lineage>
        <taxon>Eukaryota</taxon>
        <taxon>Fungi</taxon>
        <taxon>Dikarya</taxon>
        <taxon>Ascomycota</taxon>
        <taxon>Saccharomycotina</taxon>
        <taxon>Pichiomycetes</taxon>
        <taxon>Pichiales</taxon>
        <taxon>Pichiaceae</taxon>
        <taxon>Komagataella</taxon>
    </lineage>
</organism>
<feature type="compositionally biased region" description="Basic and acidic residues" evidence="5">
    <location>
        <begin position="84"/>
        <end position="96"/>
    </location>
</feature>
<reference evidence="7 8" key="1">
    <citation type="submission" date="2016-02" db="EMBL/GenBank/DDBJ databases">
        <title>Comparative genomic and transcriptomic foundation for Pichia pastoris.</title>
        <authorList>
            <person name="Love K.R."/>
            <person name="Shah K.A."/>
            <person name="Whittaker C.A."/>
            <person name="Wu J."/>
            <person name="Bartlett M.C."/>
            <person name="Ma D."/>
            <person name="Leeson R.L."/>
            <person name="Priest M."/>
            <person name="Young S.K."/>
            <person name="Love J.C."/>
        </authorList>
    </citation>
    <scope>NUCLEOTIDE SEQUENCE [LARGE SCALE GENOMIC DNA]</scope>
    <source>
        <strain evidence="7 8">ATCC 28485</strain>
    </source>
</reference>
<protein>
    <submittedName>
        <fullName evidence="7">BA75_02964T0</fullName>
    </submittedName>
</protein>
<dbReference type="SMART" id="SM01252">
    <property type="entry name" value="KilA-N"/>
    <property type="match status" value="1"/>
</dbReference>
<feature type="compositionally biased region" description="Basic and acidic residues" evidence="5">
    <location>
        <begin position="459"/>
        <end position="471"/>
    </location>
</feature>
<evidence type="ECO:0000256" key="1">
    <source>
        <dbReference type="ARBA" id="ARBA00007247"/>
    </source>
</evidence>
<dbReference type="GO" id="GO:0005634">
    <property type="term" value="C:nucleus"/>
    <property type="evidence" value="ECO:0007669"/>
    <property type="project" value="TreeGrafter"/>
</dbReference>
<keyword evidence="8" id="KW-1185">Reference proteome</keyword>
<feature type="compositionally biased region" description="Low complexity" evidence="5">
    <location>
        <begin position="115"/>
        <end position="128"/>
    </location>
</feature>
<feature type="compositionally biased region" description="Polar residues" evidence="5">
    <location>
        <begin position="41"/>
        <end position="79"/>
    </location>
</feature>
<dbReference type="AlphaFoldDB" id="A0A1B2JB91"/>
<feature type="region of interest" description="Disordered" evidence="5">
    <location>
        <begin position="1"/>
        <end position="131"/>
    </location>
</feature>
<evidence type="ECO:0000256" key="4">
    <source>
        <dbReference type="ARBA" id="ARBA00023163"/>
    </source>
</evidence>
<dbReference type="PROSITE" id="PS51299">
    <property type="entry name" value="HTH_APSES"/>
    <property type="match status" value="1"/>
</dbReference>
<accession>A0A1B2JB91</accession>
<feature type="region of interest" description="Disordered" evidence="5">
    <location>
        <begin position="429"/>
        <end position="471"/>
    </location>
</feature>
<feature type="region of interest" description="Disordered" evidence="5">
    <location>
        <begin position="370"/>
        <end position="398"/>
    </location>
</feature>
<dbReference type="InterPro" id="IPR036887">
    <property type="entry name" value="HTH_APSES_sf"/>
</dbReference>
<dbReference type="PANTHER" id="PTHR47792">
    <property type="entry name" value="PROTEIN SOK2-RELATED"/>
    <property type="match status" value="1"/>
</dbReference>
<sequence length="471" mass="52021">MTNKLPKSGVPSTNYSSKPFNLKSILHEEDNDSDIRPFGSQGKTKSSEVSSLSGIDSPTSASSQLTYQAQDVSQGSTPTAKHVFQFEDRTQPEHVVGKHFKIPSNTTSKEASDRSPNLPSHNSSPSSPAEADIDNIIKSNNLITSVQWDEENTVVYQYVVQGIPLSRRADNDYINATKLLNLTGMRRGRRDGILKLEKLRHVVKTGTIDLKGVWVPLKRAIKLAKAEQVFQKARLIFVTNIADYYQTQINSLGLNEEQKKLVLARLRRKTKTKESSTKTLQTYQLPWYNPAQPTFVSAHQTPVIHLAGSSMPNQGHRQDFYQYGQYSSPYGLGVRSDNVGAGITPSYTSHISNSTVSGLPQHSLPLVPLPLPQHSLGSPNMVPPITPQSAATTSSQQQPFQVNPFVAHHGRPTFTTTSSSSQLPTILTPKIESSSMSSASSNEIPSPYHSYSHGQQPQDKNKNYEHHHSYP</sequence>
<dbReference type="GO" id="GO:0045944">
    <property type="term" value="P:positive regulation of transcription by RNA polymerase II"/>
    <property type="evidence" value="ECO:0007669"/>
    <property type="project" value="TreeGrafter"/>
</dbReference>
<dbReference type="OrthoDB" id="5407653at2759"/>
<dbReference type="SUPFAM" id="SSF54616">
    <property type="entry name" value="DNA-binding domain of Mlu1-box binding protein MBP1"/>
    <property type="match status" value="1"/>
</dbReference>
<dbReference type="PANTHER" id="PTHR47792:SF1">
    <property type="entry name" value="PROTEIN SOK2-RELATED"/>
    <property type="match status" value="1"/>
</dbReference>
<dbReference type="InterPro" id="IPR018004">
    <property type="entry name" value="KilA/APSES_HTH"/>
</dbReference>
<dbReference type="InterPro" id="IPR003163">
    <property type="entry name" value="Tscrpt_reg_HTH_APSES-type"/>
</dbReference>